<dbReference type="HOGENOM" id="CLU_1529261_0_0_2"/>
<accession>A0A076LHY7</accession>
<dbReference type="STRING" id="1301915.JH146_1251"/>
<dbReference type="OrthoDB" id="65222at2157"/>
<dbReference type="AlphaFoldDB" id="A0A076LHY7"/>
<protein>
    <submittedName>
        <fullName evidence="2">Uncharacterized protein</fullName>
    </submittedName>
</protein>
<dbReference type="InterPro" id="IPR013783">
    <property type="entry name" value="Ig-like_fold"/>
</dbReference>
<dbReference type="Proteomes" id="UP000028781">
    <property type="component" value="Chromosome"/>
</dbReference>
<dbReference type="KEGG" id="mjh:JH146_1251"/>
<gene>
    <name evidence="2" type="ORF">JH146_1251</name>
</gene>
<dbReference type="EMBL" id="CP009149">
    <property type="protein sequence ID" value="AIJ06093.1"/>
    <property type="molecule type" value="Genomic_DNA"/>
</dbReference>
<keyword evidence="1" id="KW-0472">Membrane</keyword>
<sequence length="178" mass="19537">MKNFSVISGLLAIIFITLAISQVNGLSGAITPPKIDIMANASNGFPQDVNSIIYIKNPNDFPVRVEILTTGDLNNSEKVEVKINENNFTLKPGRTVRVNITFTVKENDKYEGNILTKISPLDYGDNKEGVSLKASVVLPTKVAIMVVDSENYIKKMAITAVLIMSMLGMGIMLIRKYI</sequence>
<reference evidence="2 3" key="1">
    <citation type="journal article" date="2015" name="Int. J. Syst. Evol. Microbiol.">
        <title>M ethanocaldococcus bathoardescens sp. nov., a hyperthermophilic methanogen isolated from a volcanically active deep-sea hydrothermal vent.</title>
        <authorList>
            <person name="Stewart L.C."/>
            <person name="Jung J.H."/>
            <person name="Kim Y.T."/>
            <person name="Kwon S.W."/>
            <person name="Park C.S."/>
            <person name="Holden J.F."/>
        </authorList>
    </citation>
    <scope>NUCLEOTIDE SEQUENCE [LARGE SCALE GENOMIC DNA]</scope>
    <source>
        <strain evidence="2 3">JH146</strain>
    </source>
</reference>
<name>A0A076LHY7_9EURY</name>
<evidence type="ECO:0000256" key="1">
    <source>
        <dbReference type="SAM" id="Phobius"/>
    </source>
</evidence>
<dbReference type="RefSeq" id="WP_048202207.1">
    <property type="nucleotide sequence ID" value="NZ_CP009149.1"/>
</dbReference>
<organism evidence="2 3">
    <name type="scientific">Methanocaldococcus bathoardescens</name>
    <dbReference type="NCBI Taxonomy" id="1301915"/>
    <lineage>
        <taxon>Archaea</taxon>
        <taxon>Methanobacteriati</taxon>
        <taxon>Methanobacteriota</taxon>
        <taxon>Methanomada group</taxon>
        <taxon>Methanococci</taxon>
        <taxon>Methanococcales</taxon>
        <taxon>Methanocaldococcaceae</taxon>
        <taxon>Methanocaldococcus</taxon>
    </lineage>
</organism>
<evidence type="ECO:0000313" key="2">
    <source>
        <dbReference type="EMBL" id="AIJ06093.1"/>
    </source>
</evidence>
<keyword evidence="1" id="KW-1133">Transmembrane helix</keyword>
<feature type="transmembrane region" description="Helical" evidence="1">
    <location>
        <begin position="156"/>
        <end position="174"/>
    </location>
</feature>
<proteinExistence type="predicted"/>
<dbReference type="Gene3D" id="2.60.40.10">
    <property type="entry name" value="Immunoglobulins"/>
    <property type="match status" value="1"/>
</dbReference>
<keyword evidence="3" id="KW-1185">Reference proteome</keyword>
<dbReference type="GeneID" id="24891870"/>
<evidence type="ECO:0000313" key="3">
    <source>
        <dbReference type="Proteomes" id="UP000028781"/>
    </source>
</evidence>
<keyword evidence="1" id="KW-0812">Transmembrane</keyword>